<dbReference type="EMBL" id="VSSQ01061396">
    <property type="protein sequence ID" value="MPN14735.1"/>
    <property type="molecule type" value="Genomic_DNA"/>
</dbReference>
<reference evidence="2" key="1">
    <citation type="submission" date="2019-08" db="EMBL/GenBank/DDBJ databases">
        <authorList>
            <person name="Kucharzyk K."/>
            <person name="Murdoch R.W."/>
            <person name="Higgins S."/>
            <person name="Loffler F."/>
        </authorList>
    </citation>
    <scope>NUCLEOTIDE SEQUENCE</scope>
</reference>
<dbReference type="AlphaFoldDB" id="A0A645FK21"/>
<dbReference type="PROSITE" id="PS50022">
    <property type="entry name" value="FA58C_3"/>
    <property type="match status" value="1"/>
</dbReference>
<proteinExistence type="predicted"/>
<dbReference type="InterPro" id="IPR008979">
    <property type="entry name" value="Galactose-bd-like_sf"/>
</dbReference>
<name>A0A645FK21_9ZZZZ</name>
<dbReference type="Pfam" id="PF00754">
    <property type="entry name" value="F5_F8_type_C"/>
    <property type="match status" value="1"/>
</dbReference>
<sequence>MVDGIIEAADFKHYSAKRVIWIDKTPNQVPDWIALEFKQPVTVKRIVLYPVENSLKDYQIQLWCDGKWKTVAEADNATGEYHEHRIAAIKTDKIRIWITAVRGAYAKLAEIEIY</sequence>
<dbReference type="SUPFAM" id="SSF49785">
    <property type="entry name" value="Galactose-binding domain-like"/>
    <property type="match status" value="1"/>
</dbReference>
<organism evidence="2">
    <name type="scientific">bioreactor metagenome</name>
    <dbReference type="NCBI Taxonomy" id="1076179"/>
    <lineage>
        <taxon>unclassified sequences</taxon>
        <taxon>metagenomes</taxon>
        <taxon>ecological metagenomes</taxon>
    </lineage>
</organism>
<evidence type="ECO:0000259" key="1">
    <source>
        <dbReference type="PROSITE" id="PS50022"/>
    </source>
</evidence>
<feature type="domain" description="F5/8 type C" evidence="1">
    <location>
        <begin position="1"/>
        <end position="114"/>
    </location>
</feature>
<gene>
    <name evidence="2" type="ORF">SDC9_162062</name>
</gene>
<accession>A0A645FK21</accession>
<protein>
    <recommendedName>
        <fullName evidence="1">F5/8 type C domain-containing protein</fullName>
    </recommendedName>
</protein>
<dbReference type="Gene3D" id="2.60.120.260">
    <property type="entry name" value="Galactose-binding domain-like"/>
    <property type="match status" value="1"/>
</dbReference>
<comment type="caution">
    <text evidence="2">The sequence shown here is derived from an EMBL/GenBank/DDBJ whole genome shotgun (WGS) entry which is preliminary data.</text>
</comment>
<dbReference type="InterPro" id="IPR000421">
    <property type="entry name" value="FA58C"/>
</dbReference>
<evidence type="ECO:0000313" key="2">
    <source>
        <dbReference type="EMBL" id="MPN14735.1"/>
    </source>
</evidence>